<dbReference type="AlphaFoldDB" id="A0A6G9H831"/>
<organism evidence="1 2">
    <name type="scientific">Streptomyces liangshanensis</name>
    <dbReference type="NCBI Taxonomy" id="2717324"/>
    <lineage>
        <taxon>Bacteria</taxon>
        <taxon>Bacillati</taxon>
        <taxon>Actinomycetota</taxon>
        <taxon>Actinomycetes</taxon>
        <taxon>Kitasatosporales</taxon>
        <taxon>Streptomycetaceae</taxon>
        <taxon>Streptomyces</taxon>
    </lineage>
</organism>
<sequence length="263" mass="27775">MDPAAYRAALAEIVAPLDAALRTVDRAAEGKALDAALGTAATAAETAAGLLDAERAPDDAWTGNTALAEAVRDLSLSLVDAQSGGGRCATSPRITLGSDDALASVRQADASLTALGYAVDLKLPRTEKAKNRRLGNNALVRDRRQGGLGRLTIKNGTSSDAVVTLTKGQRTNFTVYIRKGKDATVRRVADGAYNVYFASGTDWNSSKRSFTRDCSFQKFDDKADFDTRQVSGGTQYTILTFSLQKTVGGNATTSEVPEAEFPS</sequence>
<gene>
    <name evidence="1" type="ORF">HA039_32845</name>
</gene>
<accession>A0A6G9H831</accession>
<dbReference type="RefSeq" id="WP_167035599.1">
    <property type="nucleotide sequence ID" value="NZ_CP050177.1"/>
</dbReference>
<dbReference type="EMBL" id="CP050177">
    <property type="protein sequence ID" value="QIQ06466.1"/>
    <property type="molecule type" value="Genomic_DNA"/>
</dbReference>
<evidence type="ECO:0000313" key="1">
    <source>
        <dbReference type="EMBL" id="QIQ06466.1"/>
    </source>
</evidence>
<keyword evidence="2" id="KW-1185">Reference proteome</keyword>
<evidence type="ECO:0000313" key="2">
    <source>
        <dbReference type="Proteomes" id="UP000501179"/>
    </source>
</evidence>
<dbReference type="Proteomes" id="UP000501179">
    <property type="component" value="Chromosome"/>
</dbReference>
<reference evidence="1 2" key="1">
    <citation type="submission" date="2020-03" db="EMBL/GenBank/DDBJ databases">
        <title>A novel species.</title>
        <authorList>
            <person name="Gao J."/>
        </authorList>
    </citation>
    <scope>NUCLEOTIDE SEQUENCE [LARGE SCALE GENOMIC DNA]</scope>
    <source>
        <strain evidence="1 2">QMT-12</strain>
    </source>
</reference>
<dbReference type="KEGG" id="slia:HA039_32845"/>
<proteinExistence type="predicted"/>
<protein>
    <submittedName>
        <fullName evidence="1">Uncharacterized protein</fullName>
    </submittedName>
</protein>
<name>A0A6G9H831_9ACTN</name>